<dbReference type="InterPro" id="IPR025365">
    <property type="entry name" value="DUF4269"/>
</dbReference>
<keyword evidence="2" id="KW-1185">Reference proteome</keyword>
<gene>
    <name evidence="1" type="ORF">DLM77_03640</name>
</gene>
<dbReference type="EMBL" id="QHCR01000002">
    <property type="protein sequence ID" value="RHX81209.1"/>
    <property type="molecule type" value="Genomic_DNA"/>
</dbReference>
<reference evidence="1 2" key="2">
    <citation type="journal article" date="2020" name="Int. J. Syst. Evol. Microbiol.">
        <title>Leptospira yasudae sp. nov. and Leptospira stimsonii sp. nov., two new species of the pathogenic group isolated from environmental sources.</title>
        <authorList>
            <person name="Casanovas-Massana A."/>
            <person name="Hamond C."/>
            <person name="Santos L.A."/>
            <person name="de Oliveira D."/>
            <person name="Hacker K.P."/>
            <person name="Balassiano I."/>
            <person name="Costa F."/>
            <person name="Medeiros M.A."/>
            <person name="Reis M.G."/>
            <person name="Ko A.I."/>
            <person name="Wunder E.A."/>
        </authorList>
    </citation>
    <scope>NUCLEOTIDE SEQUENCE [LARGE SCALE GENOMIC DNA]</scope>
    <source>
        <strain evidence="1 2">B21</strain>
    </source>
</reference>
<sequence>MNFETSFLSADYLKHGNTKQQRLWKDLEEHSILGRISKFNPVLAGTIPLEIDHEQSDADILCSFSQIEEFSEVCTSSFSVFSDFKLERKKFQDADSIVVRFYTREFAYEIFGQRIPVIDQMGLVHLQVEHKILSIAGTRFRDNIRVLKRKGLKTEHAFCDLLGIKGSPYQTIFDLRLFSDEELRNFVLTSEFFSVSDT</sequence>
<evidence type="ECO:0000313" key="2">
    <source>
        <dbReference type="Proteomes" id="UP000285569"/>
    </source>
</evidence>
<protein>
    <submittedName>
        <fullName evidence="1">DUF4269 domain-containing protein</fullName>
    </submittedName>
</protein>
<comment type="caution">
    <text evidence="1">The sequence shown here is derived from an EMBL/GenBank/DDBJ whole genome shotgun (WGS) entry which is preliminary data.</text>
</comment>
<dbReference type="RefSeq" id="WP_118954726.1">
    <property type="nucleotide sequence ID" value="NZ_QHCR01000002.1"/>
</dbReference>
<reference evidence="2" key="1">
    <citation type="submission" date="2018-05" db="EMBL/GenBank/DDBJ databases">
        <title>Leptospira yasudae sp. nov. and Leptospira stimsonii sp. nov., two pathogenic species of the genus Leptospira isolated from environmental sources.</title>
        <authorList>
            <person name="Casanovas-Massana A."/>
            <person name="Hamond C."/>
            <person name="Santos L.A."/>
            <person name="Hacker K.P."/>
            <person name="Balassiano I."/>
            <person name="Medeiros M.A."/>
            <person name="Reis M.G."/>
            <person name="Ko A.I."/>
            <person name="Wunder E.A."/>
        </authorList>
    </citation>
    <scope>NUCLEOTIDE SEQUENCE [LARGE SCALE GENOMIC DNA]</scope>
    <source>
        <strain evidence="2">B21</strain>
    </source>
</reference>
<accession>A0ABX9M5N8</accession>
<dbReference type="Proteomes" id="UP000285569">
    <property type="component" value="Unassembled WGS sequence"/>
</dbReference>
<evidence type="ECO:0000313" key="1">
    <source>
        <dbReference type="EMBL" id="RHX81209.1"/>
    </source>
</evidence>
<organism evidence="1 2">
    <name type="scientific">Leptospira yasudae</name>
    <dbReference type="NCBI Taxonomy" id="2202201"/>
    <lineage>
        <taxon>Bacteria</taxon>
        <taxon>Pseudomonadati</taxon>
        <taxon>Spirochaetota</taxon>
        <taxon>Spirochaetia</taxon>
        <taxon>Leptospirales</taxon>
        <taxon>Leptospiraceae</taxon>
        <taxon>Leptospira</taxon>
    </lineage>
</organism>
<proteinExistence type="predicted"/>
<name>A0ABX9M5N8_9LEPT</name>
<dbReference type="Pfam" id="PF14091">
    <property type="entry name" value="DUF4269"/>
    <property type="match status" value="1"/>
</dbReference>